<dbReference type="Gene3D" id="3.30.360.10">
    <property type="entry name" value="Dihydrodipicolinate Reductase, domain 2"/>
    <property type="match status" value="1"/>
</dbReference>
<comment type="caution">
    <text evidence="4">The sequence shown here is derived from an EMBL/GenBank/DDBJ whole genome shotgun (WGS) entry which is preliminary data.</text>
</comment>
<evidence type="ECO:0000259" key="2">
    <source>
        <dbReference type="Pfam" id="PF01408"/>
    </source>
</evidence>
<evidence type="ECO:0000256" key="1">
    <source>
        <dbReference type="ARBA" id="ARBA00023002"/>
    </source>
</evidence>
<dbReference type="AlphaFoldDB" id="A0A2W5Z5F5"/>
<dbReference type="PANTHER" id="PTHR43818:SF11">
    <property type="entry name" value="BCDNA.GH03377"/>
    <property type="match status" value="1"/>
</dbReference>
<proteinExistence type="predicted"/>
<dbReference type="PANTHER" id="PTHR43818">
    <property type="entry name" value="BCDNA.GH03377"/>
    <property type="match status" value="1"/>
</dbReference>
<feature type="domain" description="GFO/IDH/MocA-like oxidoreductase" evidence="3">
    <location>
        <begin position="186"/>
        <end position="271"/>
    </location>
</feature>
<dbReference type="InterPro" id="IPR050463">
    <property type="entry name" value="Gfo/Idh/MocA_oxidrdct_glycsds"/>
</dbReference>
<dbReference type="Gene3D" id="3.40.50.720">
    <property type="entry name" value="NAD(P)-binding Rossmann-like Domain"/>
    <property type="match status" value="1"/>
</dbReference>
<dbReference type="GO" id="GO:0000166">
    <property type="term" value="F:nucleotide binding"/>
    <property type="evidence" value="ECO:0007669"/>
    <property type="project" value="InterPro"/>
</dbReference>
<dbReference type="EMBL" id="QHBU01000148">
    <property type="protein sequence ID" value="PZR80589.1"/>
    <property type="molecule type" value="Genomic_DNA"/>
</dbReference>
<organism evidence="4 5">
    <name type="scientific">Candidatus Aeolococcus gillhamiae</name>
    <dbReference type="NCBI Taxonomy" id="3127015"/>
    <lineage>
        <taxon>Bacteria</taxon>
        <taxon>Bacillati</taxon>
        <taxon>Candidatus Dormiibacterota</taxon>
        <taxon>Candidatus Dormibacteria</taxon>
        <taxon>Candidatus Aeolococcales</taxon>
        <taxon>Candidatus Aeolococcaceae</taxon>
        <taxon>Candidatus Aeolococcus</taxon>
    </lineage>
</organism>
<evidence type="ECO:0000313" key="5">
    <source>
        <dbReference type="Proteomes" id="UP000248724"/>
    </source>
</evidence>
<gene>
    <name evidence="4" type="ORF">DLM65_07615</name>
</gene>
<keyword evidence="1" id="KW-0560">Oxidoreductase</keyword>
<dbReference type="SUPFAM" id="SSF51735">
    <property type="entry name" value="NAD(P)-binding Rossmann-fold domains"/>
    <property type="match status" value="1"/>
</dbReference>
<dbReference type="Pfam" id="PF22725">
    <property type="entry name" value="GFO_IDH_MocA_C3"/>
    <property type="match status" value="1"/>
</dbReference>
<accession>A0A2W5Z5F5</accession>
<dbReference type="InterPro" id="IPR036291">
    <property type="entry name" value="NAD(P)-bd_dom_sf"/>
</dbReference>
<reference evidence="4 5" key="1">
    <citation type="journal article" date="2017" name="Nature">
        <title>Atmospheric trace gases support primary production in Antarctic desert surface soil.</title>
        <authorList>
            <person name="Ji M."/>
            <person name="Greening C."/>
            <person name="Vanwonterghem I."/>
            <person name="Carere C.R."/>
            <person name="Bay S.K."/>
            <person name="Steen J.A."/>
            <person name="Montgomery K."/>
            <person name="Lines T."/>
            <person name="Beardall J."/>
            <person name="van Dorst J."/>
            <person name="Snape I."/>
            <person name="Stott M.B."/>
            <person name="Hugenholtz P."/>
            <person name="Ferrari B.C."/>
        </authorList>
    </citation>
    <scope>NUCLEOTIDE SEQUENCE [LARGE SCALE GENOMIC DNA]</scope>
    <source>
        <strain evidence="4">RRmetagenome_bin12</strain>
    </source>
</reference>
<dbReference type="InterPro" id="IPR000683">
    <property type="entry name" value="Gfo/Idh/MocA-like_OxRdtase_N"/>
</dbReference>
<evidence type="ECO:0000259" key="3">
    <source>
        <dbReference type="Pfam" id="PF22725"/>
    </source>
</evidence>
<feature type="domain" description="Gfo/Idh/MocA-like oxidoreductase N-terminal" evidence="2">
    <location>
        <begin position="40"/>
        <end position="157"/>
    </location>
</feature>
<dbReference type="Pfam" id="PF01408">
    <property type="entry name" value="GFO_IDH_MocA"/>
    <property type="match status" value="1"/>
</dbReference>
<dbReference type="GO" id="GO:0016491">
    <property type="term" value="F:oxidoreductase activity"/>
    <property type="evidence" value="ECO:0007669"/>
    <property type="project" value="UniProtKB-KW"/>
</dbReference>
<dbReference type="InterPro" id="IPR055170">
    <property type="entry name" value="GFO_IDH_MocA-like_dom"/>
</dbReference>
<name>A0A2W5Z5F5_9BACT</name>
<protein>
    <submittedName>
        <fullName evidence="4">Uncharacterized protein</fullName>
    </submittedName>
</protein>
<dbReference type="SUPFAM" id="SSF55347">
    <property type="entry name" value="Glyceraldehyde-3-phosphate dehydrogenase-like, C-terminal domain"/>
    <property type="match status" value="1"/>
</dbReference>
<evidence type="ECO:0000313" key="4">
    <source>
        <dbReference type="EMBL" id="PZR80589.1"/>
    </source>
</evidence>
<dbReference type="Proteomes" id="UP000248724">
    <property type="component" value="Unassembled WGS sequence"/>
</dbReference>
<sequence length="364" mass="38651">MTCPRSASTLRWCSPRTARTRPSQRCGVPLPADDRRGEALRIALVGIGSAATRAHLPALRDAEASGAVQLVGVCDPDGARREAVIAAHPNTAGFADNDAMLEATAPHLLVIATPPSAHLGEMAAAAERGVHVLCEKPLGLSDADVAALRALAREHPELALATVHQYRFATPWRWMARAAAGAVDGGEPFSLHADVERPGTDPLSAGGWRADPEHEGGILGDHAVHYLALFALLDPGCAVVACHREGPGGREVASVEVRIGSAGTGRIEVSYAGSRRANVIRLERRAQCLQMDWADATLTVVHDGMPSRPRTAVSLSDRAVVNALYAPMYDELIAHLRDRSWRMQTTAHTLGVAALLADAIRLAR</sequence>